<evidence type="ECO:0000313" key="3">
    <source>
        <dbReference type="Proteomes" id="UP001497744"/>
    </source>
</evidence>
<keyword evidence="3" id="KW-1185">Reference proteome</keyword>
<dbReference type="GeneID" id="94194655"/>
<name>A0AAV4LT49_BABCB</name>
<evidence type="ECO:0000256" key="1">
    <source>
        <dbReference type="SAM" id="MobiDB-lite"/>
    </source>
</evidence>
<gene>
    <name evidence="2" type="ORF">BcabD6B2_26090</name>
</gene>
<feature type="compositionally biased region" description="Polar residues" evidence="1">
    <location>
        <begin position="186"/>
        <end position="211"/>
    </location>
</feature>
<evidence type="ECO:0000313" key="2">
    <source>
        <dbReference type="EMBL" id="GIX63174.1"/>
    </source>
</evidence>
<protein>
    <submittedName>
        <fullName evidence="2">tRNA pseudouridine synthase D, putative</fullName>
    </submittedName>
</protein>
<dbReference type="EMBL" id="BPLF01000002">
    <property type="protein sequence ID" value="GIX63174.1"/>
    <property type="molecule type" value="Genomic_DNA"/>
</dbReference>
<dbReference type="AlphaFoldDB" id="A0AAV4LT49"/>
<proteinExistence type="predicted"/>
<dbReference type="RefSeq" id="XP_067715243.1">
    <property type="nucleotide sequence ID" value="XM_067859142.1"/>
</dbReference>
<accession>A0AAV4LT49</accession>
<organism evidence="2 3">
    <name type="scientific">Babesia caballi</name>
    <dbReference type="NCBI Taxonomy" id="5871"/>
    <lineage>
        <taxon>Eukaryota</taxon>
        <taxon>Sar</taxon>
        <taxon>Alveolata</taxon>
        <taxon>Apicomplexa</taxon>
        <taxon>Aconoidasida</taxon>
        <taxon>Piroplasmida</taxon>
        <taxon>Babesiidae</taxon>
        <taxon>Babesia</taxon>
    </lineage>
</organism>
<dbReference type="Proteomes" id="UP001497744">
    <property type="component" value="Unassembled WGS sequence"/>
</dbReference>
<sequence length="390" mass="43935">MQDVTHLHPDLLERLDIRTVPVIVSVCRGQKFGEFTRASAPSSAPELCRRLVEAQALPARESPDPDHARFAAQIEAMLADPSTENTSRALSDFESQHMQRLEVDDQLRRLLARARLRMYRPDRVPYPESDSQVSLEVMQRHLETLEGLISAFSRAAAEDLIALYAQQKDIDSPSPLRKPRNPMPPYNSQSTSKGNSTAATHSSMESADEPASTTVAQLLDNFLADCNYLHLGAADHHSAVSRARLLKVRILQHISVALFFDDKVTEALEEAVRGYEELVQLIKDDAISVEAFENHEVGRVLELMLGALPWTHPAVLKARAALETVDGPRLLNRIPERTRPLGGPVSKRRGVGGRYSWHGPDYRPKKYRPRDPEQYLNEWRYQPDSNLPTY</sequence>
<comment type="caution">
    <text evidence="2">The sequence shown here is derived from an EMBL/GenBank/DDBJ whole genome shotgun (WGS) entry which is preliminary data.</text>
</comment>
<reference evidence="2 3" key="1">
    <citation type="submission" date="2021-06" db="EMBL/GenBank/DDBJ databases">
        <title>Genome sequence of Babesia caballi.</title>
        <authorList>
            <person name="Yamagishi J."/>
            <person name="Kidaka T."/>
            <person name="Ochi A."/>
        </authorList>
    </citation>
    <scope>NUCLEOTIDE SEQUENCE [LARGE SCALE GENOMIC DNA]</scope>
    <source>
        <strain evidence="2">USDA-D6B2</strain>
    </source>
</reference>
<feature type="region of interest" description="Disordered" evidence="1">
    <location>
        <begin position="171"/>
        <end position="211"/>
    </location>
</feature>